<dbReference type="EMBL" id="JADBGQ010000006">
    <property type="protein sequence ID" value="KAG5393444.1"/>
    <property type="molecule type" value="Genomic_DNA"/>
</dbReference>
<dbReference type="Pfam" id="PF13456">
    <property type="entry name" value="RVT_3"/>
    <property type="match status" value="1"/>
</dbReference>
<protein>
    <recommendedName>
        <fullName evidence="1">RNase H type-1 domain-containing protein</fullName>
    </recommendedName>
</protein>
<sequence>MVKDLINNISKTWEEQRINILLSQHDTCGEQVETLQHMIYHCRVSKEIWDYLLTEFKVFPTIDGDRLSITNRMLSHASVDKSELLNLFLGWKIWKMRNNIIFQQEREHIIHIVHKAIRGHQLWQQAVEQEEQQRQLVRTTSPRKITLAEVIPQTAQYYCLMDASWKNQTEPSGTGWYLYSIRGIQILQGSSSAEPTGSVFKAESLAMRIATHQLRALKFTNVALFTACKKVIDLIKRGRVWKPSAMSVSRKYIL</sequence>
<dbReference type="InterPro" id="IPR036397">
    <property type="entry name" value="RNaseH_sf"/>
</dbReference>
<dbReference type="Proteomes" id="UP000823674">
    <property type="component" value="Chromosome A06"/>
</dbReference>
<evidence type="ECO:0000259" key="1">
    <source>
        <dbReference type="Pfam" id="PF13456"/>
    </source>
</evidence>
<reference evidence="2 3" key="1">
    <citation type="submission" date="2021-03" db="EMBL/GenBank/DDBJ databases">
        <authorList>
            <person name="King G.J."/>
            <person name="Bancroft I."/>
            <person name="Baten A."/>
            <person name="Bloomfield J."/>
            <person name="Borpatragohain P."/>
            <person name="He Z."/>
            <person name="Irish N."/>
            <person name="Irwin J."/>
            <person name="Liu K."/>
            <person name="Mauleon R.P."/>
            <person name="Moore J."/>
            <person name="Morris R."/>
            <person name="Ostergaard L."/>
            <person name="Wang B."/>
            <person name="Wells R."/>
        </authorList>
    </citation>
    <scope>NUCLEOTIDE SEQUENCE [LARGE SCALE GENOMIC DNA]</scope>
    <source>
        <strain evidence="2">R-o-18</strain>
        <tissue evidence="2">Leaf</tissue>
    </source>
</reference>
<feature type="domain" description="RNase H type-1" evidence="1">
    <location>
        <begin position="161"/>
        <end position="239"/>
    </location>
</feature>
<organism evidence="2 3">
    <name type="scientific">Brassica rapa subsp. trilocularis</name>
    <dbReference type="NCBI Taxonomy" id="1813537"/>
    <lineage>
        <taxon>Eukaryota</taxon>
        <taxon>Viridiplantae</taxon>
        <taxon>Streptophyta</taxon>
        <taxon>Embryophyta</taxon>
        <taxon>Tracheophyta</taxon>
        <taxon>Spermatophyta</taxon>
        <taxon>Magnoliopsida</taxon>
        <taxon>eudicotyledons</taxon>
        <taxon>Gunneridae</taxon>
        <taxon>Pentapetalae</taxon>
        <taxon>rosids</taxon>
        <taxon>malvids</taxon>
        <taxon>Brassicales</taxon>
        <taxon>Brassicaceae</taxon>
        <taxon>Brassiceae</taxon>
        <taxon>Brassica</taxon>
    </lineage>
</organism>
<name>A0ABQ7M3T0_BRACM</name>
<comment type="caution">
    <text evidence="2">The sequence shown here is derived from an EMBL/GenBank/DDBJ whole genome shotgun (WGS) entry which is preliminary data.</text>
</comment>
<evidence type="ECO:0000313" key="3">
    <source>
        <dbReference type="Proteomes" id="UP000823674"/>
    </source>
</evidence>
<evidence type="ECO:0000313" key="2">
    <source>
        <dbReference type="EMBL" id="KAG5393444.1"/>
    </source>
</evidence>
<gene>
    <name evidence="2" type="primary">A06p024380.1_BraROA</name>
    <name evidence="2" type="ORF">IGI04_023407</name>
</gene>
<dbReference type="Gene3D" id="3.30.420.10">
    <property type="entry name" value="Ribonuclease H-like superfamily/Ribonuclease H"/>
    <property type="match status" value="1"/>
</dbReference>
<accession>A0ABQ7M3T0</accession>
<dbReference type="InterPro" id="IPR002156">
    <property type="entry name" value="RNaseH_domain"/>
</dbReference>
<dbReference type="PANTHER" id="PTHR34146">
    <property type="entry name" value="POLYNUCLEOTIDYL TRANSFERASE, RIBONUCLEASE H-LIKE SUPERFAMILY PROTEIN-RELATED"/>
    <property type="match status" value="1"/>
</dbReference>
<dbReference type="PANTHER" id="PTHR34146:SF3">
    <property type="entry name" value="POLYNUCLEOTIDYL TRANSFERASE, RIBONUCLEASE H-LIKE SUPERFAMILY PROTEIN"/>
    <property type="match status" value="1"/>
</dbReference>
<proteinExistence type="predicted"/>
<keyword evidence="3" id="KW-1185">Reference proteome</keyword>